<protein>
    <submittedName>
        <fullName evidence="1">Uncharacterized protein</fullName>
    </submittedName>
</protein>
<reference evidence="1" key="1">
    <citation type="journal article" date="2018" name="Nat. Plants">
        <title>Whole-genome landscape of Medicago truncatula symbiotic genes.</title>
        <authorList>
            <person name="Pecrix Y."/>
            <person name="Gamas P."/>
            <person name="Carrere S."/>
        </authorList>
    </citation>
    <scope>NUCLEOTIDE SEQUENCE</scope>
    <source>
        <tissue evidence="1">Leaves</tissue>
    </source>
</reference>
<comment type="caution">
    <text evidence="1">The sequence shown here is derived from an EMBL/GenBank/DDBJ whole genome shotgun (WGS) entry which is preliminary data.</text>
</comment>
<proteinExistence type="predicted"/>
<dbReference type="AlphaFoldDB" id="A0A396HLJ6"/>
<dbReference type="Proteomes" id="UP000265566">
    <property type="component" value="Chromosome 5"/>
</dbReference>
<accession>A0A396HLJ6</accession>
<dbReference type="Gramene" id="rna29232">
    <property type="protein sequence ID" value="RHN54232.1"/>
    <property type="gene ID" value="gene29232"/>
</dbReference>
<name>A0A396HLJ6_MEDTR</name>
<sequence length="76" mass="8480">MVVVSVVLKRVNFMPPTPEDLGYDETQDLGYAATHGLGYTGIVAPKKFTLSSLLNYMDGLWSGNELLYLLRTIRTK</sequence>
<gene>
    <name evidence="1" type="ORF">MtrunA17_Chr5g0404461</name>
</gene>
<dbReference type="EMBL" id="PSQE01000005">
    <property type="protein sequence ID" value="RHN54232.1"/>
    <property type="molecule type" value="Genomic_DNA"/>
</dbReference>
<organism evidence="1">
    <name type="scientific">Medicago truncatula</name>
    <name type="common">Barrel medic</name>
    <name type="synonym">Medicago tribuloides</name>
    <dbReference type="NCBI Taxonomy" id="3880"/>
    <lineage>
        <taxon>Eukaryota</taxon>
        <taxon>Viridiplantae</taxon>
        <taxon>Streptophyta</taxon>
        <taxon>Embryophyta</taxon>
        <taxon>Tracheophyta</taxon>
        <taxon>Spermatophyta</taxon>
        <taxon>Magnoliopsida</taxon>
        <taxon>eudicotyledons</taxon>
        <taxon>Gunneridae</taxon>
        <taxon>Pentapetalae</taxon>
        <taxon>rosids</taxon>
        <taxon>fabids</taxon>
        <taxon>Fabales</taxon>
        <taxon>Fabaceae</taxon>
        <taxon>Papilionoideae</taxon>
        <taxon>50 kb inversion clade</taxon>
        <taxon>NPAAA clade</taxon>
        <taxon>Hologalegina</taxon>
        <taxon>IRL clade</taxon>
        <taxon>Trifolieae</taxon>
        <taxon>Medicago</taxon>
    </lineage>
</organism>
<evidence type="ECO:0000313" key="1">
    <source>
        <dbReference type="EMBL" id="RHN54232.1"/>
    </source>
</evidence>